<organism evidence="1">
    <name type="scientific">Borely moumouvirus</name>
    <dbReference type="NCBI Taxonomy" id="2712067"/>
    <lineage>
        <taxon>Viruses</taxon>
        <taxon>Varidnaviria</taxon>
        <taxon>Bamfordvirae</taxon>
        <taxon>Nucleocytoviricota</taxon>
        <taxon>Megaviricetes</taxon>
        <taxon>Imitervirales</taxon>
        <taxon>Mimiviridae</taxon>
        <taxon>Megamimivirinae</taxon>
        <taxon>Moumouvirus</taxon>
    </lineage>
</organism>
<proteinExistence type="predicted"/>
<name>A0A6G6AAK1_9VIRU</name>
<sequence length="370" mass="43663">MDYDKLEETNKCFNPDLFDEINLDYDSVKIYKYLYKNGEHEYITQCKKKCFGSLLYFSMKAYESIINTDLIYSFITGNATCIDDLAICLLSVYLKRNDLVLLLQNKGFDFSAKIYHCNDICKDHKILKNILYMYTTDPVFNYISKINNEIIKELVENGLKYNEHFDLSNFMSSEIIQIFLDFDFLSKSEDCEKLFVKYLCQDSNNIKEDIVNQIISKGTSINNLMKNHLTDFIKIFETDPDKKLNLLRKYDFTNFDEFLMILSIYGDIDVLEKLLSHGYELNEKCIEILIEKYDTNVLNFLINHKINLSTYNPVISNDKLLLIDKLEELGLNKDVFNKMLFDNLYRKDKRHFMTAKDMSNLSNLSKCFDD</sequence>
<reference evidence="1" key="1">
    <citation type="submission" date="2019-07" db="EMBL/GenBank/DDBJ databases">
        <title>The discovery of a new lineage B mimivirus raises questions about particles surface fibrils.</title>
        <authorList>
            <person name="Silva L.K.S."/>
            <person name="Rodrigues R.A.L."/>
            <person name="Andrade A.C.S.P."/>
            <person name="Hikida H."/>
            <person name="Andreani J."/>
            <person name="Levasseur A."/>
            <person name="La Scola B."/>
            <person name="Abrahao J.S."/>
        </authorList>
    </citation>
    <scope>NUCLEOTIDE SEQUENCE</scope>
    <source>
        <strain evidence="1">B60</strain>
    </source>
</reference>
<dbReference type="InterPro" id="IPR036770">
    <property type="entry name" value="Ankyrin_rpt-contain_sf"/>
</dbReference>
<dbReference type="EMBL" id="MN175499">
    <property type="protein sequence ID" value="QID05864.1"/>
    <property type="molecule type" value="Genomic_DNA"/>
</dbReference>
<evidence type="ECO:0000313" key="1">
    <source>
        <dbReference type="EMBL" id="QID05864.1"/>
    </source>
</evidence>
<dbReference type="SUPFAM" id="SSF48403">
    <property type="entry name" value="Ankyrin repeat"/>
    <property type="match status" value="1"/>
</dbReference>
<accession>A0A6G6AAK1</accession>
<protein>
    <submittedName>
        <fullName evidence="1">Ankyrin repeat-containing protein</fullName>
    </submittedName>
</protein>